<dbReference type="EMBL" id="DF237497">
    <property type="protein sequence ID" value="GAQ89657.1"/>
    <property type="molecule type" value="Genomic_DNA"/>
</dbReference>
<keyword evidence="2" id="KW-1185">Reference proteome</keyword>
<dbReference type="GO" id="GO:0009187">
    <property type="term" value="P:cyclic nucleotide metabolic process"/>
    <property type="evidence" value="ECO:0000318"/>
    <property type="project" value="GO_Central"/>
</dbReference>
<feature type="non-terminal residue" evidence="1">
    <location>
        <position position="1"/>
    </location>
</feature>
<sequence length="190" mass="20568">CSVGVASGLASLPVAPPCKENYGRVGALIADLSSQHGTPPFSPHVTVLGGFGDQLDQDQVLARTRALAAQVAPYRCRVADVACGSSYFQMVYLRMHKDAPVLNAHAASVSCFQVAPSSKPAYMPHMSLLYGDLANEVREQVVEAVAGQHKDLLVDTEFLVRSFHLYRTDPTDLLMKTWEEVAVFPLSGHE</sequence>
<dbReference type="Proteomes" id="UP000054558">
    <property type="component" value="Unassembled WGS sequence"/>
</dbReference>
<protein>
    <recommendedName>
        <fullName evidence="3">Cyclic phosphodiesterase</fullName>
    </recommendedName>
</protein>
<dbReference type="InterPro" id="IPR009097">
    <property type="entry name" value="Cyclic_Pdiesterase"/>
</dbReference>
<evidence type="ECO:0000313" key="1">
    <source>
        <dbReference type="EMBL" id="GAQ89657.1"/>
    </source>
</evidence>
<dbReference type="InterPro" id="IPR012386">
    <property type="entry name" value="Cyclic-nucl_3Pdiesterase"/>
</dbReference>
<gene>
    <name evidence="1" type="ORF">KFL_005480010</name>
</gene>
<dbReference type="PANTHER" id="PTHR28141:SF1">
    <property type="entry name" value="2',3'-CYCLIC-NUCLEOTIDE 3'-PHOSPHODIESTERASE"/>
    <property type="match status" value="1"/>
</dbReference>
<dbReference type="Gene3D" id="3.90.1140.10">
    <property type="entry name" value="Cyclic phosphodiesterase"/>
    <property type="match status" value="1"/>
</dbReference>
<dbReference type="OrthoDB" id="514292at2759"/>
<evidence type="ECO:0000313" key="2">
    <source>
        <dbReference type="Proteomes" id="UP000054558"/>
    </source>
</evidence>
<evidence type="ECO:0008006" key="3">
    <source>
        <dbReference type="Google" id="ProtNLM"/>
    </source>
</evidence>
<dbReference type="OMA" id="AVYSVWA"/>
<dbReference type="Pfam" id="PF13563">
    <property type="entry name" value="2_5_RNA_ligase2"/>
    <property type="match status" value="1"/>
</dbReference>
<name>A0A1Y1IM29_KLENI</name>
<dbReference type="AlphaFoldDB" id="A0A1Y1IM29"/>
<accession>A0A1Y1IM29</accession>
<dbReference type="SUPFAM" id="SSF55144">
    <property type="entry name" value="LigT-like"/>
    <property type="match status" value="1"/>
</dbReference>
<dbReference type="STRING" id="105231.A0A1Y1IM29"/>
<organism evidence="1 2">
    <name type="scientific">Klebsormidium nitens</name>
    <name type="common">Green alga</name>
    <name type="synonym">Ulothrix nitens</name>
    <dbReference type="NCBI Taxonomy" id="105231"/>
    <lineage>
        <taxon>Eukaryota</taxon>
        <taxon>Viridiplantae</taxon>
        <taxon>Streptophyta</taxon>
        <taxon>Klebsormidiophyceae</taxon>
        <taxon>Klebsormidiales</taxon>
        <taxon>Klebsormidiaceae</taxon>
        <taxon>Klebsormidium</taxon>
    </lineage>
</organism>
<dbReference type="PANTHER" id="PTHR28141">
    <property type="entry name" value="2',3'-CYCLIC-NUCLEOTIDE 3'-PHOSPHODIESTERASE"/>
    <property type="match status" value="1"/>
</dbReference>
<dbReference type="GO" id="GO:0004113">
    <property type="term" value="F:2',3'-cyclic-nucleotide 3'-phosphodiesterase activity"/>
    <property type="evidence" value="ECO:0000318"/>
    <property type="project" value="GO_Central"/>
</dbReference>
<reference evidence="1 2" key="1">
    <citation type="journal article" date="2014" name="Nat. Commun.">
        <title>Klebsormidium flaccidum genome reveals primary factors for plant terrestrial adaptation.</title>
        <authorList>
            <person name="Hori K."/>
            <person name="Maruyama F."/>
            <person name="Fujisawa T."/>
            <person name="Togashi T."/>
            <person name="Yamamoto N."/>
            <person name="Seo M."/>
            <person name="Sato S."/>
            <person name="Yamada T."/>
            <person name="Mori H."/>
            <person name="Tajima N."/>
            <person name="Moriyama T."/>
            <person name="Ikeuchi M."/>
            <person name="Watanabe M."/>
            <person name="Wada H."/>
            <person name="Kobayashi K."/>
            <person name="Saito M."/>
            <person name="Masuda T."/>
            <person name="Sasaki-Sekimoto Y."/>
            <person name="Mashiguchi K."/>
            <person name="Awai K."/>
            <person name="Shimojima M."/>
            <person name="Masuda S."/>
            <person name="Iwai M."/>
            <person name="Nobusawa T."/>
            <person name="Narise T."/>
            <person name="Kondo S."/>
            <person name="Saito H."/>
            <person name="Sato R."/>
            <person name="Murakawa M."/>
            <person name="Ihara Y."/>
            <person name="Oshima-Yamada Y."/>
            <person name="Ohtaka K."/>
            <person name="Satoh M."/>
            <person name="Sonobe K."/>
            <person name="Ishii M."/>
            <person name="Ohtani R."/>
            <person name="Kanamori-Sato M."/>
            <person name="Honoki R."/>
            <person name="Miyazaki D."/>
            <person name="Mochizuki H."/>
            <person name="Umetsu J."/>
            <person name="Higashi K."/>
            <person name="Shibata D."/>
            <person name="Kamiya Y."/>
            <person name="Sato N."/>
            <person name="Nakamura Y."/>
            <person name="Tabata S."/>
            <person name="Ida S."/>
            <person name="Kurokawa K."/>
            <person name="Ohta H."/>
        </authorList>
    </citation>
    <scope>NUCLEOTIDE SEQUENCE [LARGE SCALE GENOMIC DNA]</scope>
    <source>
        <strain evidence="1 2">NIES-2285</strain>
    </source>
</reference>
<proteinExistence type="predicted"/>